<comment type="caution">
    <text evidence="11">The sequence shown here is derived from an EMBL/GenBank/DDBJ whole genome shotgun (WGS) entry which is preliminary data.</text>
</comment>
<evidence type="ECO:0000256" key="8">
    <source>
        <dbReference type="ARBA" id="ARBA00038436"/>
    </source>
</evidence>
<evidence type="ECO:0000313" key="12">
    <source>
        <dbReference type="Proteomes" id="UP001165679"/>
    </source>
</evidence>
<organism evidence="11 12">
    <name type="scientific">Limobrevibacterium gyesilva</name>
    <dbReference type="NCBI Taxonomy" id="2991712"/>
    <lineage>
        <taxon>Bacteria</taxon>
        <taxon>Pseudomonadati</taxon>
        <taxon>Pseudomonadota</taxon>
        <taxon>Alphaproteobacteria</taxon>
        <taxon>Acetobacterales</taxon>
        <taxon>Acetobacteraceae</taxon>
        <taxon>Limobrevibacterium</taxon>
    </lineage>
</organism>
<evidence type="ECO:0000259" key="10">
    <source>
        <dbReference type="Pfam" id="PF04290"/>
    </source>
</evidence>
<dbReference type="PANTHER" id="PTHR35011">
    <property type="entry name" value="2,3-DIKETO-L-GULONATE TRAP TRANSPORTER SMALL PERMEASE PROTEIN YIAM"/>
    <property type="match status" value="1"/>
</dbReference>
<evidence type="ECO:0000256" key="3">
    <source>
        <dbReference type="ARBA" id="ARBA00022475"/>
    </source>
</evidence>
<keyword evidence="2 9" id="KW-0813">Transport</keyword>
<evidence type="ECO:0000313" key="11">
    <source>
        <dbReference type="EMBL" id="MCW3474273.1"/>
    </source>
</evidence>
<reference evidence="11" key="2">
    <citation type="submission" date="2022-10" db="EMBL/GenBank/DDBJ databases">
        <authorList>
            <person name="Trinh H.N."/>
        </authorList>
    </citation>
    <scope>NUCLEOTIDE SEQUENCE</scope>
    <source>
        <strain evidence="11">RN2-1</strain>
    </source>
</reference>
<dbReference type="GO" id="GO:0005886">
    <property type="term" value="C:plasma membrane"/>
    <property type="evidence" value="ECO:0007669"/>
    <property type="project" value="UniProtKB-SubCell"/>
</dbReference>
<comment type="similarity">
    <text evidence="8 9">Belongs to the TRAP transporter small permease family.</text>
</comment>
<dbReference type="GO" id="GO:0022857">
    <property type="term" value="F:transmembrane transporter activity"/>
    <property type="evidence" value="ECO:0007669"/>
    <property type="project" value="UniProtKB-UniRule"/>
</dbReference>
<dbReference type="AlphaFoldDB" id="A0AA42CD06"/>
<comment type="subcellular location">
    <subcellularLocation>
        <location evidence="1 9">Cell inner membrane</location>
        <topology evidence="1 9">Multi-pass membrane protein</topology>
    </subcellularLocation>
</comment>
<dbReference type="InterPro" id="IPR007387">
    <property type="entry name" value="TRAP_DctQ"/>
</dbReference>
<evidence type="ECO:0000256" key="4">
    <source>
        <dbReference type="ARBA" id="ARBA00022519"/>
    </source>
</evidence>
<feature type="transmembrane region" description="Helical" evidence="9">
    <location>
        <begin position="116"/>
        <end position="137"/>
    </location>
</feature>
<keyword evidence="7 9" id="KW-0472">Membrane</keyword>
<keyword evidence="4 9" id="KW-0997">Cell inner membrane</keyword>
<accession>A0AA42CD06</accession>
<evidence type="ECO:0000256" key="9">
    <source>
        <dbReference type="RuleBase" id="RU369079"/>
    </source>
</evidence>
<evidence type="ECO:0000256" key="6">
    <source>
        <dbReference type="ARBA" id="ARBA00022989"/>
    </source>
</evidence>
<dbReference type="EMBL" id="JAPDNT010000003">
    <property type="protein sequence ID" value="MCW3474273.1"/>
    <property type="molecule type" value="Genomic_DNA"/>
</dbReference>
<dbReference type="InterPro" id="IPR055348">
    <property type="entry name" value="DctQ"/>
</dbReference>
<evidence type="ECO:0000256" key="1">
    <source>
        <dbReference type="ARBA" id="ARBA00004429"/>
    </source>
</evidence>
<dbReference type="RefSeq" id="WP_264712900.1">
    <property type="nucleotide sequence ID" value="NZ_JAPDNT010000003.1"/>
</dbReference>
<protein>
    <recommendedName>
        <fullName evidence="9">TRAP transporter small permease protein</fullName>
    </recommendedName>
</protein>
<dbReference type="GO" id="GO:0015740">
    <property type="term" value="P:C4-dicarboxylate transport"/>
    <property type="evidence" value="ECO:0007669"/>
    <property type="project" value="TreeGrafter"/>
</dbReference>
<keyword evidence="3" id="KW-1003">Cell membrane</keyword>
<comment type="subunit">
    <text evidence="9">The complex comprises the extracytoplasmic solute receptor protein and the two transmembrane proteins.</text>
</comment>
<keyword evidence="6 9" id="KW-1133">Transmembrane helix</keyword>
<keyword evidence="12" id="KW-1185">Reference proteome</keyword>
<reference evidence="11" key="1">
    <citation type="submission" date="2022-09" db="EMBL/GenBank/DDBJ databases">
        <title>Rhodovastum sp. nov. RN2-1 isolated from soil in Seongnam, South Korea.</title>
        <authorList>
            <person name="Le N.T."/>
        </authorList>
    </citation>
    <scope>NUCLEOTIDE SEQUENCE</scope>
    <source>
        <strain evidence="11">RN2-1</strain>
    </source>
</reference>
<comment type="function">
    <text evidence="9">Part of the tripartite ATP-independent periplasmic (TRAP) transport system.</text>
</comment>
<dbReference type="Pfam" id="PF04290">
    <property type="entry name" value="DctQ"/>
    <property type="match status" value="1"/>
</dbReference>
<evidence type="ECO:0000256" key="7">
    <source>
        <dbReference type="ARBA" id="ARBA00023136"/>
    </source>
</evidence>
<keyword evidence="5 9" id="KW-0812">Transmembrane</keyword>
<proteinExistence type="inferred from homology"/>
<feature type="domain" description="Tripartite ATP-independent periplasmic transporters DctQ component" evidence="10">
    <location>
        <begin position="52"/>
        <end position="178"/>
    </location>
</feature>
<dbReference type="PANTHER" id="PTHR35011:SF10">
    <property type="entry name" value="TRAP TRANSPORTER SMALL PERMEASE PROTEIN"/>
    <property type="match status" value="1"/>
</dbReference>
<name>A0AA42CD06_9PROT</name>
<feature type="transmembrane region" description="Helical" evidence="9">
    <location>
        <begin position="157"/>
        <end position="180"/>
    </location>
</feature>
<comment type="caution">
    <text evidence="9">Lacks conserved residue(s) required for the propagation of feature annotation.</text>
</comment>
<sequence>MSAHAGFDAASVTTPAADVPSGGALGAVQTVLTTLNGVMAVASSIALGAAGGVLTWEVIGRYFLDIPSDWQDELSTFLLIGATFASAAWTQARRGHVAIDALAHVLPPALEGVRRVVADVGALLFCGYFGWKCFGLLLEAVADGQTTPSAWGPPLWIPYGCMAAGMALLTLQLLLQVLAAPQRFRA</sequence>
<evidence type="ECO:0000256" key="2">
    <source>
        <dbReference type="ARBA" id="ARBA00022448"/>
    </source>
</evidence>
<dbReference type="Proteomes" id="UP001165679">
    <property type="component" value="Unassembled WGS sequence"/>
</dbReference>
<evidence type="ECO:0000256" key="5">
    <source>
        <dbReference type="ARBA" id="ARBA00022692"/>
    </source>
</evidence>
<gene>
    <name evidence="11" type="ORF">OL599_06740</name>
</gene>